<keyword evidence="9" id="KW-0378">Hydrolase</keyword>
<evidence type="ECO:0000256" key="1">
    <source>
        <dbReference type="ARBA" id="ARBA00004429"/>
    </source>
</evidence>
<feature type="domain" description="Prepilin peptidase A24 N-terminal" evidence="12">
    <location>
        <begin position="15"/>
        <end position="101"/>
    </location>
</feature>
<evidence type="ECO:0000256" key="5">
    <source>
        <dbReference type="ARBA" id="ARBA00022692"/>
    </source>
</evidence>
<evidence type="ECO:0000256" key="4">
    <source>
        <dbReference type="ARBA" id="ARBA00022519"/>
    </source>
</evidence>
<evidence type="ECO:0000259" key="11">
    <source>
        <dbReference type="Pfam" id="PF01478"/>
    </source>
</evidence>
<keyword evidence="9" id="KW-0645">Protease</keyword>
<keyword evidence="4" id="KW-0997">Cell inner membrane</keyword>
<evidence type="ECO:0000256" key="7">
    <source>
        <dbReference type="ARBA" id="ARBA00023136"/>
    </source>
</evidence>
<evidence type="ECO:0000256" key="2">
    <source>
        <dbReference type="ARBA" id="ARBA00005801"/>
    </source>
</evidence>
<dbReference type="EMBL" id="FOVG01000009">
    <property type="protein sequence ID" value="SFO56501.1"/>
    <property type="molecule type" value="Genomic_DNA"/>
</dbReference>
<dbReference type="AlphaFoldDB" id="A0A1I5I8Z7"/>
<dbReference type="PANTHER" id="PTHR30487">
    <property type="entry name" value="TYPE 4 PREPILIN-LIKE PROTEINS LEADER PEPTIDE-PROCESSING ENZYME"/>
    <property type="match status" value="1"/>
</dbReference>
<dbReference type="Proteomes" id="UP000198968">
    <property type="component" value="Unassembled WGS sequence"/>
</dbReference>
<dbReference type="Pfam" id="PF06750">
    <property type="entry name" value="A24_N_bact"/>
    <property type="match status" value="1"/>
</dbReference>
<dbReference type="GO" id="GO:0006465">
    <property type="term" value="P:signal peptide processing"/>
    <property type="evidence" value="ECO:0007669"/>
    <property type="project" value="TreeGrafter"/>
</dbReference>
<dbReference type="PANTHER" id="PTHR30487:SF0">
    <property type="entry name" value="PREPILIN LEADER PEPTIDASE_N-METHYLTRANSFERASE-RELATED"/>
    <property type="match status" value="1"/>
</dbReference>
<dbReference type="EC" id="2.1.1.-" evidence="9"/>
<dbReference type="EC" id="3.4.23.43" evidence="9"/>
<dbReference type="PRINTS" id="PR00864">
    <property type="entry name" value="PREPILNPTASE"/>
</dbReference>
<dbReference type="GO" id="GO:0005886">
    <property type="term" value="C:plasma membrane"/>
    <property type="evidence" value="ECO:0007669"/>
    <property type="project" value="UniProtKB-SubCell"/>
</dbReference>
<dbReference type="GO" id="GO:0004190">
    <property type="term" value="F:aspartic-type endopeptidase activity"/>
    <property type="evidence" value="ECO:0007669"/>
    <property type="project" value="UniProtKB-EC"/>
</dbReference>
<name>A0A1I5I8Z7_9GAMM</name>
<evidence type="ECO:0000256" key="10">
    <source>
        <dbReference type="SAM" id="Phobius"/>
    </source>
</evidence>
<evidence type="ECO:0000313" key="14">
    <source>
        <dbReference type="Proteomes" id="UP000198968"/>
    </source>
</evidence>
<dbReference type="Pfam" id="PF01478">
    <property type="entry name" value="Peptidase_A24"/>
    <property type="match status" value="1"/>
</dbReference>
<dbReference type="GO" id="GO:0008168">
    <property type="term" value="F:methyltransferase activity"/>
    <property type="evidence" value="ECO:0007669"/>
    <property type="project" value="UniProtKB-KW"/>
</dbReference>
<keyword evidence="6 10" id="KW-1133">Transmembrane helix</keyword>
<keyword evidence="9" id="KW-0489">Methyltransferase</keyword>
<keyword evidence="3" id="KW-1003">Cell membrane</keyword>
<accession>A0A1I5I8Z7</accession>
<dbReference type="GO" id="GO:0032259">
    <property type="term" value="P:methylation"/>
    <property type="evidence" value="ECO:0007669"/>
    <property type="project" value="UniProtKB-KW"/>
</dbReference>
<sequence length="257" mass="27961">MSLTLITQIAVLACGGALGSFLSLACTRFSPALSPAQWFTSLCVPGSRCDHCQQRLLWRDVLPLVSWAGLKGRCRFCHHPFSADSFVTEWLVAILCLLVLQSFTNPADAIFIITAFSLLRLVAVIDRQYFCIPDPLSYLLLWLGLLHASMTGNETTAIGGALSGYCALWLLAWSYRQVRGCEGLGYGDMKLFAALGACCGWQALPWIALGATLLALAAIMMLQLRGLIQGDSPLPFGPFLAIAGWVTIVLQTRFTLL</sequence>
<keyword evidence="9" id="KW-0808">Transferase</keyword>
<comment type="catalytic activity">
    <reaction evidence="9">
        <text>Typically cleaves a -Gly-|-Phe- bond to release an N-terminal, basic peptide of 5-8 residues from type IV prepilin, and then N-methylates the new N-terminal amino group, the methyl donor being S-adenosyl-L-methionine.</text>
        <dbReference type="EC" id="3.4.23.43"/>
    </reaction>
</comment>
<feature type="transmembrane region" description="Helical" evidence="10">
    <location>
        <begin position="191"/>
        <end position="224"/>
    </location>
</feature>
<feature type="domain" description="Prepilin type IV endopeptidase peptidase" evidence="11">
    <location>
        <begin position="115"/>
        <end position="218"/>
    </location>
</feature>
<evidence type="ECO:0000256" key="3">
    <source>
        <dbReference type="ARBA" id="ARBA00022475"/>
    </source>
</evidence>
<evidence type="ECO:0000256" key="6">
    <source>
        <dbReference type="ARBA" id="ARBA00022989"/>
    </source>
</evidence>
<feature type="transmembrane region" description="Helical" evidence="10">
    <location>
        <begin position="156"/>
        <end position="175"/>
    </location>
</feature>
<feature type="transmembrane region" description="Helical" evidence="10">
    <location>
        <begin position="131"/>
        <end position="150"/>
    </location>
</feature>
<evidence type="ECO:0000313" key="13">
    <source>
        <dbReference type="EMBL" id="SFO56501.1"/>
    </source>
</evidence>
<comment type="subcellular location">
    <subcellularLocation>
        <location evidence="1">Cell inner membrane</location>
        <topology evidence="1">Multi-pass membrane protein</topology>
    </subcellularLocation>
    <subcellularLocation>
        <location evidence="9">Cell membrane</location>
        <topology evidence="9">Multi-pass membrane protein</topology>
    </subcellularLocation>
</comment>
<dbReference type="InterPro" id="IPR000045">
    <property type="entry name" value="Prepilin_IV_endopep_pep"/>
</dbReference>
<comment type="similarity">
    <text evidence="2 8">Belongs to the peptidase A24 family.</text>
</comment>
<comment type="function">
    <text evidence="9">Plays an essential role in type IV pili and type II pseudopili formation by proteolytically removing the leader sequence from substrate proteins and subsequently monomethylating the alpha-amino group of the newly exposed N-terminal phenylalanine.</text>
</comment>
<dbReference type="OrthoDB" id="9789291at2"/>
<evidence type="ECO:0000256" key="8">
    <source>
        <dbReference type="RuleBase" id="RU003793"/>
    </source>
</evidence>
<evidence type="ECO:0000259" key="12">
    <source>
        <dbReference type="Pfam" id="PF06750"/>
    </source>
</evidence>
<dbReference type="RefSeq" id="WP_090967269.1">
    <property type="nucleotide sequence ID" value="NZ_FOVG01000009.1"/>
</dbReference>
<dbReference type="InterPro" id="IPR010627">
    <property type="entry name" value="Prepilin_pept_A24_N"/>
</dbReference>
<dbReference type="InterPro" id="IPR050882">
    <property type="entry name" value="Prepilin_peptidase/N-MTase"/>
</dbReference>
<protein>
    <recommendedName>
        <fullName evidence="9">Prepilin leader peptidase/N-methyltransferase</fullName>
        <ecNumber evidence="9">2.1.1.-</ecNumber>
        <ecNumber evidence="9">3.4.23.43</ecNumber>
    </recommendedName>
</protein>
<keyword evidence="5 9" id="KW-0812">Transmembrane</keyword>
<keyword evidence="9" id="KW-0511">Multifunctional enzyme</keyword>
<dbReference type="Gene3D" id="1.20.120.1220">
    <property type="match status" value="1"/>
</dbReference>
<reference evidence="14" key="1">
    <citation type="submission" date="2016-10" db="EMBL/GenBank/DDBJ databases">
        <authorList>
            <person name="Varghese N."/>
            <person name="Submissions S."/>
        </authorList>
    </citation>
    <scope>NUCLEOTIDE SEQUENCE [LARGE SCALE GENOMIC DNA]</scope>
    <source>
        <strain evidence="14">OV426</strain>
    </source>
</reference>
<evidence type="ECO:0000256" key="9">
    <source>
        <dbReference type="RuleBase" id="RU003794"/>
    </source>
</evidence>
<feature type="transmembrane region" description="Helical" evidence="10">
    <location>
        <begin position="90"/>
        <end position="119"/>
    </location>
</feature>
<dbReference type="InterPro" id="IPR014032">
    <property type="entry name" value="Peptidase_A24A_bac"/>
</dbReference>
<keyword evidence="14" id="KW-1185">Reference proteome</keyword>
<feature type="transmembrane region" description="Helical" evidence="10">
    <location>
        <begin position="236"/>
        <end position="256"/>
    </location>
</feature>
<organism evidence="13 14">
    <name type="scientific">Candidatus Pantoea varia</name>
    <dbReference type="NCBI Taxonomy" id="1881036"/>
    <lineage>
        <taxon>Bacteria</taxon>
        <taxon>Pseudomonadati</taxon>
        <taxon>Pseudomonadota</taxon>
        <taxon>Gammaproteobacteria</taxon>
        <taxon>Enterobacterales</taxon>
        <taxon>Erwiniaceae</taxon>
        <taxon>Pantoea</taxon>
    </lineage>
</organism>
<proteinExistence type="inferred from homology"/>
<keyword evidence="7 10" id="KW-0472">Membrane</keyword>
<gene>
    <name evidence="13" type="ORF">SAMN05428971_4502</name>
</gene>